<comment type="subcellular location">
    <subcellularLocation>
        <location evidence="1">Membrane</location>
        <topology evidence="1">Multi-pass membrane protein</topology>
    </subcellularLocation>
</comment>
<name>A0A831LIY0_9BACT</name>
<organism evidence="7">
    <name type="scientific">Mariniphaga anaerophila</name>
    <dbReference type="NCBI Taxonomy" id="1484053"/>
    <lineage>
        <taxon>Bacteria</taxon>
        <taxon>Pseudomonadati</taxon>
        <taxon>Bacteroidota</taxon>
        <taxon>Bacteroidia</taxon>
        <taxon>Marinilabiliales</taxon>
        <taxon>Prolixibacteraceae</taxon>
        <taxon>Mariniphaga</taxon>
    </lineage>
</organism>
<feature type="non-terminal residue" evidence="7">
    <location>
        <position position="1"/>
    </location>
</feature>
<dbReference type="Gene3D" id="2.60.40.10">
    <property type="entry name" value="Immunoglobulins"/>
    <property type="match status" value="5"/>
</dbReference>
<keyword evidence="2" id="KW-0812">Transmembrane</keyword>
<dbReference type="EMBL" id="DSDK01000112">
    <property type="protein sequence ID" value="HDR50370.1"/>
    <property type="molecule type" value="Genomic_DNA"/>
</dbReference>
<gene>
    <name evidence="7" type="ORF">ENN90_01945</name>
</gene>
<dbReference type="InterPro" id="IPR000601">
    <property type="entry name" value="PKD_dom"/>
</dbReference>
<dbReference type="InterPro" id="IPR013783">
    <property type="entry name" value="Ig-like_fold"/>
</dbReference>
<evidence type="ECO:0000256" key="1">
    <source>
        <dbReference type="ARBA" id="ARBA00004141"/>
    </source>
</evidence>
<dbReference type="CDD" id="cd00146">
    <property type="entry name" value="PKD"/>
    <property type="match status" value="5"/>
</dbReference>
<reference evidence="7" key="1">
    <citation type="journal article" date="2020" name="mSystems">
        <title>Genome- and Community-Level Interaction Insights into Carbon Utilization and Element Cycling Functions of Hydrothermarchaeota in Hydrothermal Sediment.</title>
        <authorList>
            <person name="Zhou Z."/>
            <person name="Liu Y."/>
            <person name="Xu W."/>
            <person name="Pan J."/>
            <person name="Luo Z.H."/>
            <person name="Li M."/>
        </authorList>
    </citation>
    <scope>NUCLEOTIDE SEQUENCE [LARGE SCALE GENOMIC DNA]</scope>
    <source>
        <strain evidence="7">SpSt-1217</strain>
    </source>
</reference>
<dbReference type="SUPFAM" id="SSF49299">
    <property type="entry name" value="PKD domain"/>
    <property type="match status" value="5"/>
</dbReference>
<protein>
    <submittedName>
        <fullName evidence="7">PKD domain-containing protein</fullName>
    </submittedName>
</protein>
<feature type="domain" description="PKD" evidence="6">
    <location>
        <begin position="12"/>
        <end position="48"/>
    </location>
</feature>
<evidence type="ECO:0000256" key="2">
    <source>
        <dbReference type="ARBA" id="ARBA00022692"/>
    </source>
</evidence>
<evidence type="ECO:0000256" key="4">
    <source>
        <dbReference type="ARBA" id="ARBA00022989"/>
    </source>
</evidence>
<dbReference type="AlphaFoldDB" id="A0A831LIY0"/>
<dbReference type="GO" id="GO:0006816">
    <property type="term" value="P:calcium ion transport"/>
    <property type="evidence" value="ECO:0007669"/>
    <property type="project" value="TreeGrafter"/>
</dbReference>
<dbReference type="PROSITE" id="PS50093">
    <property type="entry name" value="PKD"/>
    <property type="match status" value="5"/>
</dbReference>
<accession>A0A831LIY0</accession>
<dbReference type="InterPro" id="IPR022409">
    <property type="entry name" value="PKD/Chitinase_dom"/>
</dbReference>
<keyword evidence="5" id="KW-0472">Membrane</keyword>
<dbReference type="PANTHER" id="PTHR46730">
    <property type="entry name" value="POLYCYSTIN-1"/>
    <property type="match status" value="1"/>
</dbReference>
<proteinExistence type="predicted"/>
<dbReference type="GO" id="GO:0005886">
    <property type="term" value="C:plasma membrane"/>
    <property type="evidence" value="ECO:0007669"/>
    <property type="project" value="TreeGrafter"/>
</dbReference>
<sequence length="801" mass="88156">TFKNTSELADRYEWNFGDAASGDKNKSTEENPVHLFSKPGSYKVQLSAWAQGMKKPSTYNEVITIADLPQPPEARFTIPKNNVIGPATINFSNQSVNATRFLWDFGDPGSGDDNTSDRKNPTHTYKQPGRYRVVLTATSPGFSRESTATDWVVITSPDGTLPAVQAHFIIENNHATAPAVINFSDNSSNADIYLWNFGNENSGDNQSELKNPVHIYTDPGTYQVTLTAKNAATGETDTYSETVTITDAAVAQPATETVSVSVPEAKPPVARFGFELKNGNNIAPASVVFSNTSENADSFQWEFGDSSGSSNLKNPEHLFKNPGEYKVKLTAIHQASGKKDVLEKTVVVEKPLAPPVAGFEVVFSKEIVPVKVEFKNQSSNADSWKWNFGDFDSIENESSAESPSHQYTMPGNYKVTLEAINSKTGESNRVTKEFSLRSDFATFVNNSLGQQAETVLDIEHSQGSEYLVVLKNRNNGSSVVKLDEKGSVVSRKDFDFLTSGITPVLKSGQWMMAGIEPPDKLFVMGLKNDLTVNSPVYFQPSKTFKTDFGFPGIALSVADEIGVAANTLNDRYPIDVFFQKTDQEGKIISLTDRTFKFIGTKMFTEMIPVDDGGFALTGYWQEKENALYRILFARIDRRGVGTMQLITSDMNILGLDIDNSWEDGFAILRAEETRTGNQTYEVSFTLVDGKGGPTDCATMLPCVVKSEDILKYKPSLIKVNNGYVVACHSFNGVDYDVAMCWIDKTGHELTRYETVSLPGDQFVMKLVETKDGGYLVAGTQKLNGKQEAFIIKTDAWGKLNP</sequence>
<keyword evidence="3" id="KW-0677">Repeat</keyword>
<keyword evidence="4" id="KW-1133">Transmembrane helix</keyword>
<dbReference type="Proteomes" id="UP000886047">
    <property type="component" value="Unassembled WGS sequence"/>
</dbReference>
<feature type="domain" description="PKD" evidence="6">
    <location>
        <begin position="376"/>
        <end position="422"/>
    </location>
</feature>
<evidence type="ECO:0000313" key="7">
    <source>
        <dbReference type="EMBL" id="HDR50370.1"/>
    </source>
</evidence>
<dbReference type="InterPro" id="IPR035986">
    <property type="entry name" value="PKD_dom_sf"/>
</dbReference>
<feature type="domain" description="PKD" evidence="6">
    <location>
        <begin position="298"/>
        <end position="336"/>
    </location>
</feature>
<dbReference type="SMART" id="SM00089">
    <property type="entry name" value="PKD"/>
    <property type="match status" value="5"/>
</dbReference>
<dbReference type="Pfam" id="PF18911">
    <property type="entry name" value="PKD_4"/>
    <property type="match status" value="5"/>
</dbReference>
<evidence type="ECO:0000256" key="3">
    <source>
        <dbReference type="ARBA" id="ARBA00022737"/>
    </source>
</evidence>
<dbReference type="GO" id="GO:0005261">
    <property type="term" value="F:monoatomic cation channel activity"/>
    <property type="evidence" value="ECO:0007669"/>
    <property type="project" value="TreeGrafter"/>
</dbReference>
<comment type="caution">
    <text evidence="7">The sequence shown here is derived from an EMBL/GenBank/DDBJ whole genome shotgun (WGS) entry which is preliminary data.</text>
</comment>
<feature type="domain" description="PKD" evidence="6">
    <location>
        <begin position="71"/>
        <end position="139"/>
    </location>
</feature>
<feature type="domain" description="PKD" evidence="6">
    <location>
        <begin position="193"/>
        <end position="250"/>
    </location>
</feature>
<dbReference type="PANTHER" id="PTHR46730:SF1">
    <property type="entry name" value="PLAT DOMAIN-CONTAINING PROTEIN"/>
    <property type="match status" value="1"/>
</dbReference>
<evidence type="ECO:0000259" key="6">
    <source>
        <dbReference type="PROSITE" id="PS50093"/>
    </source>
</evidence>
<evidence type="ECO:0000256" key="5">
    <source>
        <dbReference type="ARBA" id="ARBA00023136"/>
    </source>
</evidence>